<proteinExistence type="predicted"/>
<evidence type="ECO:0000313" key="2">
    <source>
        <dbReference type="Proteomes" id="UP000198951"/>
    </source>
</evidence>
<dbReference type="Proteomes" id="UP000198951">
    <property type="component" value="Unassembled WGS sequence"/>
</dbReference>
<protein>
    <submittedName>
        <fullName evidence="1">Uncharacterized protein</fullName>
    </submittedName>
</protein>
<dbReference type="RefSeq" id="WP_091083577.1">
    <property type="nucleotide sequence ID" value="NZ_FNRD01000001.1"/>
</dbReference>
<name>A0A1H3WW08_9FLAO</name>
<gene>
    <name evidence="1" type="ORF">SAMN05443667_101261</name>
</gene>
<accession>A0A1H3WW08</accession>
<organism evidence="1 2">
    <name type="scientific">Flavobacterium gillisiae</name>
    <dbReference type="NCBI Taxonomy" id="150146"/>
    <lineage>
        <taxon>Bacteria</taxon>
        <taxon>Pseudomonadati</taxon>
        <taxon>Bacteroidota</taxon>
        <taxon>Flavobacteriia</taxon>
        <taxon>Flavobacteriales</taxon>
        <taxon>Flavobacteriaceae</taxon>
        <taxon>Flavobacterium</taxon>
    </lineage>
</organism>
<dbReference type="STRING" id="150146.SAMN05443667_101261"/>
<keyword evidence="2" id="KW-1185">Reference proteome</keyword>
<reference evidence="2" key="1">
    <citation type="submission" date="2016-10" db="EMBL/GenBank/DDBJ databases">
        <authorList>
            <person name="Varghese N."/>
            <person name="Submissions S."/>
        </authorList>
    </citation>
    <scope>NUCLEOTIDE SEQUENCE [LARGE SCALE GENOMIC DNA]</scope>
    <source>
        <strain evidence="2">DSM 22376</strain>
    </source>
</reference>
<dbReference type="AlphaFoldDB" id="A0A1H3WW08"/>
<dbReference type="EMBL" id="FNRD01000001">
    <property type="protein sequence ID" value="SDZ91160.1"/>
    <property type="molecule type" value="Genomic_DNA"/>
</dbReference>
<sequence>MENQDLYYLIENQTLLITNRKTNAKAIITENDGEIISGLFIEEKKHFFFNRFTCMVDEFDQIFSKVSILYLKKTAI</sequence>
<evidence type="ECO:0000313" key="1">
    <source>
        <dbReference type="EMBL" id="SDZ91160.1"/>
    </source>
</evidence>